<dbReference type="Gene3D" id="3.30.70.270">
    <property type="match status" value="1"/>
</dbReference>
<dbReference type="SMART" id="SM00267">
    <property type="entry name" value="GGDEF"/>
    <property type="match status" value="1"/>
</dbReference>
<dbReference type="EMBL" id="JACJTB010000014">
    <property type="protein sequence ID" value="MBD2595296.1"/>
    <property type="molecule type" value="Genomic_DNA"/>
</dbReference>
<dbReference type="SMART" id="SM00065">
    <property type="entry name" value="GAF"/>
    <property type="match status" value="1"/>
</dbReference>
<comment type="caution">
    <text evidence="2">The sequence shown here is derived from an EMBL/GenBank/DDBJ whole genome shotgun (WGS) entry which is preliminary data.</text>
</comment>
<gene>
    <name evidence="2" type="ORF">H6G74_13285</name>
</gene>
<dbReference type="InterPro" id="IPR050469">
    <property type="entry name" value="Diguanylate_Cyclase"/>
</dbReference>
<dbReference type="PANTHER" id="PTHR45138">
    <property type="entry name" value="REGULATORY COMPONENTS OF SENSORY TRANSDUCTION SYSTEM"/>
    <property type="match status" value="1"/>
</dbReference>
<evidence type="ECO:0000313" key="2">
    <source>
        <dbReference type="EMBL" id="MBD2595296.1"/>
    </source>
</evidence>
<accession>A0ABR8FVF8</accession>
<proteinExistence type="predicted"/>
<dbReference type="CDD" id="cd01949">
    <property type="entry name" value="GGDEF"/>
    <property type="match status" value="1"/>
</dbReference>
<dbReference type="PROSITE" id="PS50887">
    <property type="entry name" value="GGDEF"/>
    <property type="match status" value="1"/>
</dbReference>
<dbReference type="InterPro" id="IPR029016">
    <property type="entry name" value="GAF-like_dom_sf"/>
</dbReference>
<name>A0ABR8FVF8_9NOSO</name>
<dbReference type="PANTHER" id="PTHR45138:SF9">
    <property type="entry name" value="DIGUANYLATE CYCLASE DGCM-RELATED"/>
    <property type="match status" value="1"/>
</dbReference>
<dbReference type="InterPro" id="IPR043128">
    <property type="entry name" value="Rev_trsase/Diguanyl_cyclase"/>
</dbReference>
<protein>
    <submittedName>
        <fullName evidence="2">Diguanylate cyclase</fullName>
    </submittedName>
</protein>
<dbReference type="SUPFAM" id="SSF55073">
    <property type="entry name" value="Nucleotide cyclase"/>
    <property type="match status" value="1"/>
</dbReference>
<sequence>MTKKVESPLHCSLVIDIKDTSTQVYLRAMENLLVVVQDLSLAHNLERIIEIVRVAARQITGSDGASFILRDNGYCYYVDEDAIAPLWKGQRFPMNICLGGWAMLNRQPAVISDVYSDLRVPHVAYQPTFVKSMVMVPIRTFDPIGAIGIYWANFHQPTPEEVKLLQALADTTAVAMENVQVYAELEQRVYDRTAALAAINTHLQQEISDRKAAEAEIRRLSITDELTGLYNRRGFVILAQQQLKQIQRSQIPTGLLFIDLDGLKTINDTLGHEIGDNAIIAAADLLKNTFRESDILARLGGDEFVVLLQGRDPSSEVIQQRLQTAIKEYNHSQNQPFQLSMSVGFQAYDPHQPLPLDQLITLADMKMYECKRFKKLGKSTGTDAI</sequence>
<dbReference type="InterPro" id="IPR003018">
    <property type="entry name" value="GAF"/>
</dbReference>
<dbReference type="InterPro" id="IPR000160">
    <property type="entry name" value="GGDEF_dom"/>
</dbReference>
<dbReference type="Pfam" id="PF13185">
    <property type="entry name" value="GAF_2"/>
    <property type="match status" value="1"/>
</dbReference>
<evidence type="ECO:0000259" key="1">
    <source>
        <dbReference type="PROSITE" id="PS50887"/>
    </source>
</evidence>
<dbReference type="InterPro" id="IPR029787">
    <property type="entry name" value="Nucleotide_cyclase"/>
</dbReference>
<dbReference type="Gene3D" id="3.30.450.40">
    <property type="match status" value="1"/>
</dbReference>
<feature type="domain" description="GGDEF" evidence="1">
    <location>
        <begin position="251"/>
        <end position="385"/>
    </location>
</feature>
<dbReference type="Proteomes" id="UP000603457">
    <property type="component" value="Unassembled WGS sequence"/>
</dbReference>
<dbReference type="NCBIfam" id="TIGR00254">
    <property type="entry name" value="GGDEF"/>
    <property type="match status" value="1"/>
</dbReference>
<dbReference type="Pfam" id="PF00990">
    <property type="entry name" value="GGDEF"/>
    <property type="match status" value="1"/>
</dbReference>
<organism evidence="2 3">
    <name type="scientific">Nostoc spongiaeforme FACHB-130</name>
    <dbReference type="NCBI Taxonomy" id="1357510"/>
    <lineage>
        <taxon>Bacteria</taxon>
        <taxon>Bacillati</taxon>
        <taxon>Cyanobacteriota</taxon>
        <taxon>Cyanophyceae</taxon>
        <taxon>Nostocales</taxon>
        <taxon>Nostocaceae</taxon>
        <taxon>Nostoc</taxon>
    </lineage>
</organism>
<reference evidence="2 3" key="1">
    <citation type="journal article" date="2020" name="ISME J.">
        <title>Comparative genomics reveals insights into cyanobacterial evolution and habitat adaptation.</title>
        <authorList>
            <person name="Chen M.Y."/>
            <person name="Teng W.K."/>
            <person name="Zhao L."/>
            <person name="Hu C.X."/>
            <person name="Zhou Y.K."/>
            <person name="Han B.P."/>
            <person name="Song L.R."/>
            <person name="Shu W.S."/>
        </authorList>
    </citation>
    <scope>NUCLEOTIDE SEQUENCE [LARGE SCALE GENOMIC DNA]</scope>
    <source>
        <strain evidence="2 3">FACHB-130</strain>
    </source>
</reference>
<keyword evidence="3" id="KW-1185">Reference proteome</keyword>
<dbReference type="SUPFAM" id="SSF55781">
    <property type="entry name" value="GAF domain-like"/>
    <property type="match status" value="1"/>
</dbReference>
<evidence type="ECO:0000313" key="3">
    <source>
        <dbReference type="Proteomes" id="UP000603457"/>
    </source>
</evidence>
<dbReference type="RefSeq" id="WP_190968105.1">
    <property type="nucleotide sequence ID" value="NZ_JACJTB010000014.1"/>
</dbReference>